<accession>A0ABP7CPX3</accession>
<dbReference type="RefSeq" id="WP_344810737.1">
    <property type="nucleotide sequence ID" value="NZ_BAAAYX010000002.1"/>
</dbReference>
<organism evidence="1 2">
    <name type="scientific">Microlunatus aurantiacus</name>
    <dbReference type="NCBI Taxonomy" id="446786"/>
    <lineage>
        <taxon>Bacteria</taxon>
        <taxon>Bacillati</taxon>
        <taxon>Actinomycetota</taxon>
        <taxon>Actinomycetes</taxon>
        <taxon>Propionibacteriales</taxon>
        <taxon>Propionibacteriaceae</taxon>
        <taxon>Microlunatus</taxon>
    </lineage>
</organism>
<comment type="caution">
    <text evidence="1">The sequence shown here is derived from an EMBL/GenBank/DDBJ whole genome shotgun (WGS) entry which is preliminary data.</text>
</comment>
<dbReference type="EMBL" id="BAAAYX010000002">
    <property type="protein sequence ID" value="GAA3692838.1"/>
    <property type="molecule type" value="Genomic_DNA"/>
</dbReference>
<evidence type="ECO:0000313" key="2">
    <source>
        <dbReference type="Proteomes" id="UP001500051"/>
    </source>
</evidence>
<name>A0ABP7CPX3_9ACTN</name>
<reference evidence="2" key="1">
    <citation type="journal article" date="2019" name="Int. J. Syst. Evol. Microbiol.">
        <title>The Global Catalogue of Microorganisms (GCM) 10K type strain sequencing project: providing services to taxonomists for standard genome sequencing and annotation.</title>
        <authorList>
            <consortium name="The Broad Institute Genomics Platform"/>
            <consortium name="The Broad Institute Genome Sequencing Center for Infectious Disease"/>
            <person name="Wu L."/>
            <person name="Ma J."/>
        </authorList>
    </citation>
    <scope>NUCLEOTIDE SEQUENCE [LARGE SCALE GENOMIC DNA]</scope>
    <source>
        <strain evidence="2">JCM 16548</strain>
    </source>
</reference>
<keyword evidence="2" id="KW-1185">Reference proteome</keyword>
<evidence type="ECO:0000313" key="1">
    <source>
        <dbReference type="EMBL" id="GAA3692838.1"/>
    </source>
</evidence>
<gene>
    <name evidence="1" type="ORF">GCM10022204_05530</name>
</gene>
<protein>
    <submittedName>
        <fullName evidence="1">Uncharacterized protein</fullName>
    </submittedName>
</protein>
<dbReference type="Proteomes" id="UP001500051">
    <property type="component" value="Unassembled WGS sequence"/>
</dbReference>
<sequence>MPTRVLVTLQPDADPGEVAAALTALGALEVQPPRPELPDVLVTDIDEEQHPAQAWATSATQVPGVARAEVDQLRWSM</sequence>
<proteinExistence type="predicted"/>